<sequence>MKRIHGDLNDDCEYQCRDVVLIFYCPVYGNCSFLLVKDRDGKGYSQLSANETSQPSLRGNWEQACKQYREDKKYYDWMQLFSTSFEGIQCLFMDIIRLVSVIVEHLLRTEI</sequence>
<accession>A0A4Y2CWJ8</accession>
<organism evidence="1 2">
    <name type="scientific">Araneus ventricosus</name>
    <name type="common">Orbweaver spider</name>
    <name type="synonym">Epeira ventricosa</name>
    <dbReference type="NCBI Taxonomy" id="182803"/>
    <lineage>
        <taxon>Eukaryota</taxon>
        <taxon>Metazoa</taxon>
        <taxon>Ecdysozoa</taxon>
        <taxon>Arthropoda</taxon>
        <taxon>Chelicerata</taxon>
        <taxon>Arachnida</taxon>
        <taxon>Araneae</taxon>
        <taxon>Araneomorphae</taxon>
        <taxon>Entelegynae</taxon>
        <taxon>Araneoidea</taxon>
        <taxon>Araneidae</taxon>
        <taxon>Araneus</taxon>
    </lineage>
</organism>
<dbReference type="Proteomes" id="UP000499080">
    <property type="component" value="Unassembled WGS sequence"/>
</dbReference>
<comment type="caution">
    <text evidence="1">The sequence shown here is derived from an EMBL/GenBank/DDBJ whole genome shotgun (WGS) entry which is preliminary data.</text>
</comment>
<proteinExistence type="predicted"/>
<reference evidence="1 2" key="1">
    <citation type="journal article" date="2019" name="Sci. Rep.">
        <title>Orb-weaving spider Araneus ventricosus genome elucidates the spidroin gene catalogue.</title>
        <authorList>
            <person name="Kono N."/>
            <person name="Nakamura H."/>
            <person name="Ohtoshi R."/>
            <person name="Moran D.A.P."/>
            <person name="Shinohara A."/>
            <person name="Yoshida Y."/>
            <person name="Fujiwara M."/>
            <person name="Mori M."/>
            <person name="Tomita M."/>
            <person name="Arakawa K."/>
        </authorList>
    </citation>
    <scope>NUCLEOTIDE SEQUENCE [LARGE SCALE GENOMIC DNA]</scope>
</reference>
<keyword evidence="2" id="KW-1185">Reference proteome</keyword>
<name>A0A4Y2CWJ8_ARAVE</name>
<dbReference type="AlphaFoldDB" id="A0A4Y2CWJ8"/>
<evidence type="ECO:0000313" key="2">
    <source>
        <dbReference type="Proteomes" id="UP000499080"/>
    </source>
</evidence>
<protein>
    <submittedName>
        <fullName evidence="1">Uncharacterized protein</fullName>
    </submittedName>
</protein>
<evidence type="ECO:0000313" key="1">
    <source>
        <dbReference type="EMBL" id="GBM07645.1"/>
    </source>
</evidence>
<dbReference type="EMBL" id="BGPR01000245">
    <property type="protein sequence ID" value="GBM07645.1"/>
    <property type="molecule type" value="Genomic_DNA"/>
</dbReference>
<gene>
    <name evidence="1" type="ORF">AVEN_228148_1</name>
</gene>